<name>A0A3R7QCH0_PENVA</name>
<reference evidence="2 3" key="1">
    <citation type="submission" date="2018-04" db="EMBL/GenBank/DDBJ databases">
        <authorList>
            <person name="Zhang X."/>
            <person name="Yuan J."/>
            <person name="Li F."/>
            <person name="Xiang J."/>
        </authorList>
    </citation>
    <scope>NUCLEOTIDE SEQUENCE [LARGE SCALE GENOMIC DNA]</scope>
    <source>
        <tissue evidence="2">Muscle</tissue>
    </source>
</reference>
<dbReference type="EMBL" id="QCYY01003459">
    <property type="protein sequence ID" value="ROT63274.1"/>
    <property type="molecule type" value="Genomic_DNA"/>
</dbReference>
<keyword evidence="3" id="KW-1185">Reference proteome</keyword>
<evidence type="ECO:0000313" key="3">
    <source>
        <dbReference type="Proteomes" id="UP000283509"/>
    </source>
</evidence>
<feature type="transmembrane region" description="Helical" evidence="1">
    <location>
        <begin position="20"/>
        <end position="38"/>
    </location>
</feature>
<accession>A0A3R7QCH0</accession>
<reference evidence="2 3" key="2">
    <citation type="submission" date="2019-01" db="EMBL/GenBank/DDBJ databases">
        <title>The decoding of complex shrimp genome reveals the adaptation for benthos swimmer, frequently molting mechanism and breeding impact on genome.</title>
        <authorList>
            <person name="Sun Y."/>
            <person name="Gao Y."/>
            <person name="Yu Y."/>
        </authorList>
    </citation>
    <scope>NUCLEOTIDE SEQUENCE [LARGE SCALE GENOMIC DNA]</scope>
    <source>
        <tissue evidence="2">Muscle</tissue>
    </source>
</reference>
<evidence type="ECO:0000313" key="2">
    <source>
        <dbReference type="EMBL" id="ROT63274.1"/>
    </source>
</evidence>
<dbReference type="AlphaFoldDB" id="A0A3R7QCH0"/>
<gene>
    <name evidence="2" type="ORF">C7M84_018850</name>
</gene>
<feature type="transmembrane region" description="Helical" evidence="1">
    <location>
        <begin position="377"/>
        <end position="400"/>
    </location>
</feature>
<keyword evidence="1" id="KW-0472">Membrane</keyword>
<dbReference type="Proteomes" id="UP000283509">
    <property type="component" value="Unassembled WGS sequence"/>
</dbReference>
<evidence type="ECO:0000256" key="1">
    <source>
        <dbReference type="SAM" id="Phobius"/>
    </source>
</evidence>
<keyword evidence="1" id="KW-0812">Transmembrane</keyword>
<keyword evidence="1" id="KW-1133">Transmembrane helix</keyword>
<protein>
    <submittedName>
        <fullName evidence="2">Uncharacterized protein</fullName>
    </submittedName>
</protein>
<feature type="transmembrane region" description="Helical" evidence="1">
    <location>
        <begin position="337"/>
        <end position="356"/>
    </location>
</feature>
<proteinExistence type="predicted"/>
<comment type="caution">
    <text evidence="2">The sequence shown here is derived from an EMBL/GenBank/DDBJ whole genome shotgun (WGS) entry which is preliminary data.</text>
</comment>
<sequence length="593" mass="64279">MTERNEKYGYALTFPHFLLSLPPFPLLLLLLHLLFSLLHDFISLSPLHSLSLPSLFPPSLSFIFSPSPIFHIPSLSTPSLLSSPLPSTFSLLFSSPSFHPPHLPFLLSLFPQLFPFPHLLSILFSSPFHLPSPSPLSPLFLSSSFSLSLLSLLFPFPSILSISLFALCPLFPPFSSLSLPIRSIHLPFRLMPSPLSLLFSFTSHPSSPSPISPCALSSLPSLLFHFHPPSPSPFSPCPSPLSLPFSFTSHPPSPSPFSPCALSSLPSLLFHLPSTLPISLFALCPLLPPSSSLSFPIHSPHLPFRSASPFSSLPLPIHPPHLPFRSVLFPLSSLPSLLFPFPSILPISLFALCLLLSPFTLYSAHTRSNSRICNRRAVFSISGGSLCVFLGILLFSALFLSSFRSNFGDGDGDVSRLRAGINERATQCGFQKAAEPGRCFFLNLRSSSSSPTPLISLCPHRSPFPLCPPPYLYPSTSSSLAQLSSPQLPPFSPPFHCSLPLLLSPLPPLPHDALFPLLPLPPPTTPSFPLLDPPPPHFLILPFPPNPLLIAPPPPTSLLPFETLCKVSPINVCVSRPPPTLESIPPIPGSALQ</sequence>
<organism evidence="2 3">
    <name type="scientific">Penaeus vannamei</name>
    <name type="common">Whiteleg shrimp</name>
    <name type="synonym">Litopenaeus vannamei</name>
    <dbReference type="NCBI Taxonomy" id="6689"/>
    <lineage>
        <taxon>Eukaryota</taxon>
        <taxon>Metazoa</taxon>
        <taxon>Ecdysozoa</taxon>
        <taxon>Arthropoda</taxon>
        <taxon>Crustacea</taxon>
        <taxon>Multicrustacea</taxon>
        <taxon>Malacostraca</taxon>
        <taxon>Eumalacostraca</taxon>
        <taxon>Eucarida</taxon>
        <taxon>Decapoda</taxon>
        <taxon>Dendrobranchiata</taxon>
        <taxon>Penaeoidea</taxon>
        <taxon>Penaeidae</taxon>
        <taxon>Penaeus</taxon>
    </lineage>
</organism>